<evidence type="ECO:0000256" key="1">
    <source>
        <dbReference type="ARBA" id="ARBA00023125"/>
    </source>
</evidence>
<dbReference type="EMBL" id="LKET01000021">
    <property type="protein sequence ID" value="KPU45620.1"/>
    <property type="molecule type" value="Genomic_DNA"/>
</dbReference>
<name>A0A0P8YEI2_9CLOT</name>
<dbReference type="Pfam" id="PF13411">
    <property type="entry name" value="MerR_1"/>
    <property type="match status" value="1"/>
</dbReference>
<dbReference type="OrthoDB" id="9811174at2"/>
<reference evidence="4 5" key="1">
    <citation type="submission" date="2015-09" db="EMBL/GenBank/DDBJ databases">
        <title>Genome sequence of Oxobacter pfennigii DSM 3222.</title>
        <authorList>
            <person name="Poehlein A."/>
            <person name="Bengelsdorf F.R."/>
            <person name="Schiel-Bengelsdorf B."/>
            <person name="Duerre P."/>
            <person name="Daniel R."/>
        </authorList>
    </citation>
    <scope>NUCLEOTIDE SEQUENCE [LARGE SCALE GENOMIC DNA]</scope>
    <source>
        <strain evidence="4 5">DSM 3222</strain>
    </source>
</reference>
<dbReference type="AlphaFoldDB" id="A0A0P8YEI2"/>
<keyword evidence="5" id="KW-1185">Reference proteome</keyword>
<dbReference type="InterPro" id="IPR009061">
    <property type="entry name" value="DNA-bd_dom_put_sf"/>
</dbReference>
<dbReference type="RefSeq" id="WP_054873957.1">
    <property type="nucleotide sequence ID" value="NZ_LKET01000021.1"/>
</dbReference>
<keyword evidence="1" id="KW-0238">DNA-binding</keyword>
<evidence type="ECO:0000259" key="3">
    <source>
        <dbReference type="PROSITE" id="PS50937"/>
    </source>
</evidence>
<keyword evidence="2" id="KW-0175">Coiled coil</keyword>
<proteinExistence type="predicted"/>
<dbReference type="SMART" id="SM00422">
    <property type="entry name" value="HTH_MERR"/>
    <property type="match status" value="1"/>
</dbReference>
<dbReference type="PROSITE" id="PS50937">
    <property type="entry name" value="HTH_MERR_2"/>
    <property type="match status" value="1"/>
</dbReference>
<dbReference type="GO" id="GO:0003700">
    <property type="term" value="F:DNA-binding transcription factor activity"/>
    <property type="evidence" value="ECO:0007669"/>
    <property type="project" value="InterPro"/>
</dbReference>
<evidence type="ECO:0000256" key="2">
    <source>
        <dbReference type="SAM" id="Coils"/>
    </source>
</evidence>
<dbReference type="PRINTS" id="PR00040">
    <property type="entry name" value="HTHMERR"/>
</dbReference>
<sequence length="128" mass="15268">MGYTIKQAAKKAGLTIHTLRYYDKEGLLPFIKRDNSGNRFFTENDMEWLEVICCLKNTGMSIKQIKKYVQWCFVGDETLEARRQMLIEHRKEVMKQINELKQNLKKIDYKITHYNTSCRVEVEDKKIN</sequence>
<dbReference type="Gene3D" id="1.10.1660.10">
    <property type="match status" value="1"/>
</dbReference>
<dbReference type="PANTHER" id="PTHR30204:SF82">
    <property type="entry name" value="TRANSCRIPTIONAL REGULATOR, MERR FAMILY"/>
    <property type="match status" value="1"/>
</dbReference>
<evidence type="ECO:0000313" key="5">
    <source>
        <dbReference type="Proteomes" id="UP000050326"/>
    </source>
</evidence>
<dbReference type="PATRIC" id="fig|36849.3.peg.909"/>
<protein>
    <submittedName>
        <fullName evidence="4">HTH-type transcriptional regulator AdhR</fullName>
    </submittedName>
</protein>
<feature type="domain" description="HTH merR-type" evidence="3">
    <location>
        <begin position="1"/>
        <end position="71"/>
    </location>
</feature>
<dbReference type="CDD" id="cd01109">
    <property type="entry name" value="HTH_YyaN"/>
    <property type="match status" value="1"/>
</dbReference>
<organism evidence="4 5">
    <name type="scientific">Oxobacter pfennigii</name>
    <dbReference type="NCBI Taxonomy" id="36849"/>
    <lineage>
        <taxon>Bacteria</taxon>
        <taxon>Bacillati</taxon>
        <taxon>Bacillota</taxon>
        <taxon>Clostridia</taxon>
        <taxon>Eubacteriales</taxon>
        <taxon>Clostridiaceae</taxon>
        <taxon>Oxobacter</taxon>
    </lineage>
</organism>
<dbReference type="SUPFAM" id="SSF46955">
    <property type="entry name" value="Putative DNA-binding domain"/>
    <property type="match status" value="1"/>
</dbReference>
<dbReference type="STRING" id="36849.OXPF_08530"/>
<dbReference type="InterPro" id="IPR047057">
    <property type="entry name" value="MerR_fam"/>
</dbReference>
<accession>A0A0P8YEI2</accession>
<evidence type="ECO:0000313" key="4">
    <source>
        <dbReference type="EMBL" id="KPU45620.1"/>
    </source>
</evidence>
<dbReference type="InterPro" id="IPR000551">
    <property type="entry name" value="MerR-type_HTH_dom"/>
</dbReference>
<gene>
    <name evidence="4" type="primary">adhR</name>
    <name evidence="4" type="ORF">OXPF_08530</name>
</gene>
<comment type="caution">
    <text evidence="4">The sequence shown here is derived from an EMBL/GenBank/DDBJ whole genome shotgun (WGS) entry which is preliminary data.</text>
</comment>
<dbReference type="GO" id="GO:0003677">
    <property type="term" value="F:DNA binding"/>
    <property type="evidence" value="ECO:0007669"/>
    <property type="project" value="UniProtKB-KW"/>
</dbReference>
<dbReference type="Proteomes" id="UP000050326">
    <property type="component" value="Unassembled WGS sequence"/>
</dbReference>
<feature type="coiled-coil region" evidence="2">
    <location>
        <begin position="83"/>
        <end position="110"/>
    </location>
</feature>
<dbReference type="PANTHER" id="PTHR30204">
    <property type="entry name" value="REDOX-CYCLING DRUG-SENSING TRANSCRIPTIONAL ACTIVATOR SOXR"/>
    <property type="match status" value="1"/>
</dbReference>